<accession>A0ABQ5KI32</accession>
<organism evidence="2 3">
    <name type="scientific">Aduncisulcus paluster</name>
    <dbReference type="NCBI Taxonomy" id="2918883"/>
    <lineage>
        <taxon>Eukaryota</taxon>
        <taxon>Metamonada</taxon>
        <taxon>Carpediemonas-like organisms</taxon>
        <taxon>Aduncisulcus</taxon>
    </lineage>
</organism>
<evidence type="ECO:0000313" key="2">
    <source>
        <dbReference type="EMBL" id="GKT32183.1"/>
    </source>
</evidence>
<name>A0ABQ5KI32_9EUKA</name>
<dbReference type="EMBL" id="BQXS01009951">
    <property type="protein sequence ID" value="GKT32183.1"/>
    <property type="molecule type" value="Genomic_DNA"/>
</dbReference>
<feature type="compositionally biased region" description="Basic and acidic residues" evidence="1">
    <location>
        <begin position="95"/>
        <end position="108"/>
    </location>
</feature>
<feature type="compositionally biased region" description="Basic residues" evidence="1">
    <location>
        <begin position="138"/>
        <end position="161"/>
    </location>
</feature>
<sequence>MEAKVLFRVPKIISVSDFRNEDIDYEKLLKGESVTIQGKSGKKYDIIPDHKDISNQYLAVCPKPGSSSKFVADDSFDATATICIHIESSVIVEDEGKAMESKSLQVEKSKKHSKSEKKEKQSEKKKEGKDEKKEKSSGKRRHSEKKHKKHHKKNKKASSAE</sequence>
<proteinExistence type="predicted"/>
<protein>
    <submittedName>
        <fullName evidence="2">Uncharacterized protein</fullName>
    </submittedName>
</protein>
<evidence type="ECO:0000256" key="1">
    <source>
        <dbReference type="SAM" id="MobiDB-lite"/>
    </source>
</evidence>
<comment type="caution">
    <text evidence="2">The sequence shown here is derived from an EMBL/GenBank/DDBJ whole genome shotgun (WGS) entry which is preliminary data.</text>
</comment>
<feature type="region of interest" description="Disordered" evidence="1">
    <location>
        <begin position="95"/>
        <end position="161"/>
    </location>
</feature>
<gene>
    <name evidence="2" type="ORF">ADUPG1_006388</name>
</gene>
<evidence type="ECO:0000313" key="3">
    <source>
        <dbReference type="Proteomes" id="UP001057375"/>
    </source>
</evidence>
<keyword evidence="3" id="KW-1185">Reference proteome</keyword>
<feature type="compositionally biased region" description="Basic and acidic residues" evidence="1">
    <location>
        <begin position="116"/>
        <end position="137"/>
    </location>
</feature>
<dbReference type="Proteomes" id="UP001057375">
    <property type="component" value="Unassembled WGS sequence"/>
</dbReference>
<reference evidence="2" key="1">
    <citation type="submission" date="2022-03" db="EMBL/GenBank/DDBJ databases">
        <title>Draft genome sequence of Aduncisulcus paluster, a free-living microaerophilic Fornicata.</title>
        <authorList>
            <person name="Yuyama I."/>
            <person name="Kume K."/>
            <person name="Tamura T."/>
            <person name="Inagaki Y."/>
            <person name="Hashimoto T."/>
        </authorList>
    </citation>
    <scope>NUCLEOTIDE SEQUENCE</scope>
    <source>
        <strain evidence="2">NY0171</strain>
    </source>
</reference>